<dbReference type="KEGG" id="abp:AGABI1DRAFT116869"/>
<evidence type="ECO:0000256" key="2">
    <source>
        <dbReference type="SAM" id="Coils"/>
    </source>
</evidence>
<name>K5Y5G2_AGABU</name>
<sequence>MDIDPYILDIPRPVLPSLPPPPLDYEGVSGDIIIDNGATSFRWGFTGQEPSAAPNVIAKYKDRRNNKPLLLFGDAVDCETGARGQARTPWEGDVLLNFDALENTLDYAFLQMGINTPSIDHRIFMTERLATPLHSRALTSELLFELYSVPEVTYCVDGIMSFYKNNGSSKPFTSDGLVVSFNTASTSVIPILNGKGILSNSKRIPWGASQASEFLLKLVQLKYPNFNRLTSLQTNWMLKNVCSFTPDYLAHLRSISTPDALRTSECIIQFPFAPTPLEEKTEEELAKTAERRKEQGKKLQEIAAKNRAEQLQRKENELQRLSALKENKGSDTKREWMSRLQSEGYDSDAALEQAIKKLDAAVSRGRKKEQGIIEPDEPAEEPSFPLLDVPDAELDEDGVKEKKKQKLLKAGYDARVRARKEKEREREEKEREIKKEEDERENDFEAWSNRLRIEQEALMTRIKDRTRRKAALSDRKSAAAQARMKSIANLASDDRVPKKKRKGGGEDMFGADDADWAIYRKINIAAASSDEEDDLNQLQVIEQKLLQHDPTFTIHHTHAAISTQRSALLTAFKPSYEEGDTRGKNRIHLTTERWRVCETWFSPSMAGVDSAGVGEVIQNVLARFNEAEKGRLVNNIFLTGGPSQLPGLPDRLFSALRPVLPPEMPITLHKAENATMDAWNGMNQLSLSGEKHGYTRQDYDEHGPERIRRWWGGNWNNTI</sequence>
<dbReference type="Gene3D" id="3.90.640.10">
    <property type="entry name" value="Actin, Chain A, domain 4"/>
    <property type="match status" value="2"/>
</dbReference>
<dbReference type="PANTHER" id="PTHR11937">
    <property type="entry name" value="ACTIN"/>
    <property type="match status" value="1"/>
</dbReference>
<dbReference type="RefSeq" id="XP_007325336.1">
    <property type="nucleotide sequence ID" value="XM_007325274.1"/>
</dbReference>
<dbReference type="SUPFAM" id="SSF53067">
    <property type="entry name" value="Actin-like ATPase domain"/>
    <property type="match status" value="2"/>
</dbReference>
<dbReference type="InParanoid" id="K5Y5G2"/>
<dbReference type="AlphaFoldDB" id="K5Y5G2"/>
<accession>K5Y5G2</accession>
<feature type="coiled-coil region" evidence="2">
    <location>
        <begin position="301"/>
        <end position="331"/>
    </location>
</feature>
<dbReference type="FunCoup" id="K5Y5G2">
    <property type="interactions" value="300"/>
</dbReference>
<evidence type="ECO:0000313" key="4">
    <source>
        <dbReference type="EMBL" id="EKM83345.1"/>
    </source>
</evidence>
<reference evidence="5" key="1">
    <citation type="journal article" date="2012" name="Proc. Natl. Acad. Sci. U.S.A.">
        <title>Genome sequence of the button mushroom Agaricus bisporus reveals mechanisms governing adaptation to a humic-rich ecological niche.</title>
        <authorList>
            <person name="Morin E."/>
            <person name="Kohler A."/>
            <person name="Baker A.R."/>
            <person name="Foulongne-Oriol M."/>
            <person name="Lombard V."/>
            <person name="Nagy L.G."/>
            <person name="Ohm R.A."/>
            <person name="Patyshakuliyeva A."/>
            <person name="Brun A."/>
            <person name="Aerts A.L."/>
            <person name="Bailey A.M."/>
            <person name="Billette C."/>
            <person name="Coutinho P.M."/>
            <person name="Deakin G."/>
            <person name="Doddapaneni H."/>
            <person name="Floudas D."/>
            <person name="Grimwood J."/>
            <person name="Hilden K."/>
            <person name="Kuees U."/>
            <person name="LaButti K.M."/>
            <person name="Lapidus A."/>
            <person name="Lindquist E.A."/>
            <person name="Lucas S.M."/>
            <person name="Murat C."/>
            <person name="Riley R.W."/>
            <person name="Salamov A.A."/>
            <person name="Schmutz J."/>
            <person name="Subramanian V."/>
            <person name="Woesten H.A.B."/>
            <person name="Xu J."/>
            <person name="Eastwood D.C."/>
            <person name="Foster G.D."/>
            <person name="Sonnenberg A.S."/>
            <person name="Cullen D."/>
            <person name="de Vries R.P."/>
            <person name="Lundell T."/>
            <person name="Hibbett D.S."/>
            <person name="Henrissat B."/>
            <person name="Burton K.S."/>
            <person name="Kerrigan R.W."/>
            <person name="Challen M.P."/>
            <person name="Grigoriev I.V."/>
            <person name="Martin F."/>
        </authorList>
    </citation>
    <scope>NUCLEOTIDE SEQUENCE [LARGE SCALE GENOMIC DNA]</scope>
    <source>
        <strain evidence="5">JB137-S8 / ATCC MYA-4627 / FGSC 10392</strain>
    </source>
</reference>
<dbReference type="Gene3D" id="3.30.420.40">
    <property type="match status" value="4"/>
</dbReference>
<evidence type="ECO:0000256" key="3">
    <source>
        <dbReference type="SAM" id="MobiDB-lite"/>
    </source>
</evidence>
<feature type="compositionally biased region" description="Basic and acidic residues" evidence="3">
    <location>
        <begin position="412"/>
        <end position="437"/>
    </location>
</feature>
<dbReference type="Proteomes" id="UP000008493">
    <property type="component" value="Unassembled WGS sequence"/>
</dbReference>
<keyword evidence="2" id="KW-0175">Coiled coil</keyword>
<dbReference type="eggNOG" id="KOG0681">
    <property type="taxonomic scope" value="Eukaryota"/>
</dbReference>
<dbReference type="SMART" id="SM00268">
    <property type="entry name" value="ACTIN"/>
    <property type="match status" value="1"/>
</dbReference>
<evidence type="ECO:0000256" key="1">
    <source>
        <dbReference type="RuleBase" id="RU000487"/>
    </source>
</evidence>
<gene>
    <name evidence="4" type="ORF">AGABI1DRAFT_116869</name>
</gene>
<dbReference type="GeneID" id="18825279"/>
<proteinExistence type="inferred from homology"/>
<dbReference type="Gene3D" id="2.30.36.70">
    <property type="entry name" value="Actin, Chain A, domain 2"/>
    <property type="match status" value="1"/>
</dbReference>
<protein>
    <recommendedName>
        <fullName evidence="6">Actin-like ATPase domain-containing protein</fullName>
    </recommendedName>
</protein>
<dbReference type="OMA" id="YPFTEHV"/>
<dbReference type="EMBL" id="JH971385">
    <property type="protein sequence ID" value="EKM83345.1"/>
    <property type="molecule type" value="Genomic_DNA"/>
</dbReference>
<dbReference type="HOGENOM" id="CLU_008246_1_0_1"/>
<dbReference type="InterPro" id="IPR004000">
    <property type="entry name" value="Actin"/>
</dbReference>
<evidence type="ECO:0000313" key="5">
    <source>
        <dbReference type="Proteomes" id="UP000008493"/>
    </source>
</evidence>
<comment type="similarity">
    <text evidence="1">Belongs to the actin family.</text>
</comment>
<dbReference type="Pfam" id="PF00022">
    <property type="entry name" value="Actin"/>
    <property type="match status" value="2"/>
</dbReference>
<dbReference type="InterPro" id="IPR043129">
    <property type="entry name" value="ATPase_NBD"/>
</dbReference>
<organism evidence="4 5">
    <name type="scientific">Agaricus bisporus var. burnettii (strain JB137-S8 / ATCC MYA-4627 / FGSC 10392)</name>
    <name type="common">White button mushroom</name>
    <dbReference type="NCBI Taxonomy" id="597362"/>
    <lineage>
        <taxon>Eukaryota</taxon>
        <taxon>Fungi</taxon>
        <taxon>Dikarya</taxon>
        <taxon>Basidiomycota</taxon>
        <taxon>Agaricomycotina</taxon>
        <taxon>Agaricomycetes</taxon>
        <taxon>Agaricomycetidae</taxon>
        <taxon>Agaricales</taxon>
        <taxon>Agaricineae</taxon>
        <taxon>Agaricaceae</taxon>
        <taxon>Agaricus</taxon>
    </lineage>
</organism>
<keyword evidence="5" id="KW-1185">Reference proteome</keyword>
<feature type="region of interest" description="Disordered" evidence="3">
    <location>
        <begin position="362"/>
        <end position="441"/>
    </location>
</feature>
<dbReference type="OrthoDB" id="7340501at2759"/>
<evidence type="ECO:0008006" key="6">
    <source>
        <dbReference type="Google" id="ProtNLM"/>
    </source>
</evidence>
<dbReference type="STRING" id="597362.K5Y5G2"/>